<evidence type="ECO:0000313" key="9">
    <source>
        <dbReference type="EMBL" id="MFC5404465.1"/>
    </source>
</evidence>
<dbReference type="PROSITE" id="PS51257">
    <property type="entry name" value="PROKAR_LIPOPROTEIN"/>
    <property type="match status" value="1"/>
</dbReference>
<keyword evidence="10" id="KW-1185">Reference proteome</keyword>
<evidence type="ECO:0000256" key="4">
    <source>
        <dbReference type="ARBA" id="ARBA00022984"/>
    </source>
</evidence>
<dbReference type="GO" id="GO:0016746">
    <property type="term" value="F:acyltransferase activity"/>
    <property type="evidence" value="ECO:0007669"/>
    <property type="project" value="UniProtKB-KW"/>
</dbReference>
<dbReference type="Pfam" id="PF03734">
    <property type="entry name" value="YkuD"/>
    <property type="match status" value="1"/>
</dbReference>
<evidence type="ECO:0000256" key="1">
    <source>
        <dbReference type="ARBA" id="ARBA00004752"/>
    </source>
</evidence>
<evidence type="ECO:0000256" key="6">
    <source>
        <dbReference type="PROSITE-ProRule" id="PRU01373"/>
    </source>
</evidence>
<gene>
    <name evidence="9" type="ORF">ACFPOF_17160</name>
</gene>
<dbReference type="PROSITE" id="PS52029">
    <property type="entry name" value="LD_TPASE"/>
    <property type="match status" value="1"/>
</dbReference>
<dbReference type="PANTHER" id="PTHR30582:SF4">
    <property type="entry name" value="L,D-TRANSPEPTIDASE YQJB-RELATED"/>
    <property type="match status" value="1"/>
</dbReference>
<dbReference type="Proteomes" id="UP001596113">
    <property type="component" value="Unassembled WGS sequence"/>
</dbReference>
<evidence type="ECO:0000256" key="5">
    <source>
        <dbReference type="ARBA" id="ARBA00023316"/>
    </source>
</evidence>
<feature type="active site" description="Proton donor/acceptor" evidence="6">
    <location>
        <position position="139"/>
    </location>
</feature>
<dbReference type="PANTHER" id="PTHR30582">
    <property type="entry name" value="L,D-TRANSPEPTIDASE"/>
    <property type="match status" value="1"/>
</dbReference>
<keyword evidence="3 6" id="KW-0133">Cell shape</keyword>
<dbReference type="EC" id="2.3.2.-" evidence="9"/>
<dbReference type="SUPFAM" id="SSF141523">
    <property type="entry name" value="L,D-transpeptidase catalytic domain-like"/>
    <property type="match status" value="1"/>
</dbReference>
<feature type="domain" description="L,D-TPase catalytic" evidence="8">
    <location>
        <begin position="53"/>
        <end position="179"/>
    </location>
</feature>
<dbReference type="InterPro" id="IPR005490">
    <property type="entry name" value="LD_TPept_cat_dom"/>
</dbReference>
<feature type="active site" description="Nucleophile" evidence="6">
    <location>
        <position position="155"/>
    </location>
</feature>
<evidence type="ECO:0000256" key="2">
    <source>
        <dbReference type="ARBA" id="ARBA00022679"/>
    </source>
</evidence>
<proteinExistence type="predicted"/>
<dbReference type="EMBL" id="JBHSMI010000028">
    <property type="protein sequence ID" value="MFC5404465.1"/>
    <property type="molecule type" value="Genomic_DNA"/>
</dbReference>
<dbReference type="Gene3D" id="2.40.440.10">
    <property type="entry name" value="L,D-transpeptidase catalytic domain-like"/>
    <property type="match status" value="1"/>
</dbReference>
<sequence>MGIRFALGRKTSILLLALSLVMALFACANASAATAATTSQLAQKYAKYAKYEQFILIDKSTNKLYFYEEGKLVKSFPVATGKKPSYTPEGLFTVHEKIKNRPYYKEKIKGGDPRNPLGDRWLGLEVTINGKTSYAYGIHGNNNEKSIGKYVSAGCIRMHNKDVHWLYDQIKTSTPVLITKKM</sequence>
<dbReference type="InterPro" id="IPR050979">
    <property type="entry name" value="LD-transpeptidase"/>
</dbReference>
<accession>A0ABW0HVZ6</accession>
<organism evidence="9 10">
    <name type="scientific">Cohnella soli</name>
    <dbReference type="NCBI Taxonomy" id="425005"/>
    <lineage>
        <taxon>Bacteria</taxon>
        <taxon>Bacillati</taxon>
        <taxon>Bacillota</taxon>
        <taxon>Bacilli</taxon>
        <taxon>Bacillales</taxon>
        <taxon>Paenibacillaceae</taxon>
        <taxon>Cohnella</taxon>
    </lineage>
</organism>
<keyword evidence="9" id="KW-0012">Acyltransferase</keyword>
<evidence type="ECO:0000256" key="7">
    <source>
        <dbReference type="SAM" id="SignalP"/>
    </source>
</evidence>
<comment type="pathway">
    <text evidence="1 6">Cell wall biogenesis; peptidoglycan biosynthesis.</text>
</comment>
<dbReference type="InterPro" id="IPR038063">
    <property type="entry name" value="Transpep_catalytic_dom"/>
</dbReference>
<keyword evidence="7" id="KW-0732">Signal</keyword>
<reference evidence="10" key="1">
    <citation type="journal article" date="2019" name="Int. J. Syst. Evol. Microbiol.">
        <title>The Global Catalogue of Microorganisms (GCM) 10K type strain sequencing project: providing services to taxonomists for standard genome sequencing and annotation.</title>
        <authorList>
            <consortium name="The Broad Institute Genomics Platform"/>
            <consortium name="The Broad Institute Genome Sequencing Center for Infectious Disease"/>
            <person name="Wu L."/>
            <person name="Ma J."/>
        </authorList>
    </citation>
    <scope>NUCLEOTIDE SEQUENCE [LARGE SCALE GENOMIC DNA]</scope>
    <source>
        <strain evidence="10">CGMCC 1.18575</strain>
    </source>
</reference>
<dbReference type="CDD" id="cd16913">
    <property type="entry name" value="YkuD_like"/>
    <property type="match status" value="1"/>
</dbReference>
<evidence type="ECO:0000259" key="8">
    <source>
        <dbReference type="PROSITE" id="PS52029"/>
    </source>
</evidence>
<keyword evidence="2 9" id="KW-0808">Transferase</keyword>
<keyword evidence="4 6" id="KW-0573">Peptidoglycan synthesis</keyword>
<protein>
    <submittedName>
        <fullName evidence="9">L,D-transpeptidase</fullName>
        <ecNumber evidence="9">2.3.2.-</ecNumber>
    </submittedName>
</protein>
<keyword evidence="5 6" id="KW-0961">Cell wall biogenesis/degradation</keyword>
<feature type="chain" id="PRO_5045967413" evidence="7">
    <location>
        <begin position="33"/>
        <end position="182"/>
    </location>
</feature>
<dbReference type="RefSeq" id="WP_378134792.1">
    <property type="nucleotide sequence ID" value="NZ_JBHSMI010000028.1"/>
</dbReference>
<evidence type="ECO:0000313" key="10">
    <source>
        <dbReference type="Proteomes" id="UP001596113"/>
    </source>
</evidence>
<evidence type="ECO:0000256" key="3">
    <source>
        <dbReference type="ARBA" id="ARBA00022960"/>
    </source>
</evidence>
<comment type="caution">
    <text evidence="9">The sequence shown here is derived from an EMBL/GenBank/DDBJ whole genome shotgun (WGS) entry which is preliminary data.</text>
</comment>
<name>A0ABW0HVZ6_9BACL</name>
<feature type="signal peptide" evidence="7">
    <location>
        <begin position="1"/>
        <end position="32"/>
    </location>
</feature>